<comment type="caution">
    <text evidence="3">The sequence shown here is derived from an EMBL/GenBank/DDBJ whole genome shotgun (WGS) entry which is preliminary data.</text>
</comment>
<dbReference type="PANTHER" id="PTHR43674:SF2">
    <property type="entry name" value="BETA-UREIDOPROPIONASE"/>
    <property type="match status" value="1"/>
</dbReference>
<dbReference type="Proteomes" id="UP000239415">
    <property type="component" value="Unassembled WGS sequence"/>
</dbReference>
<dbReference type="Pfam" id="PF00795">
    <property type="entry name" value="CN_hydrolase"/>
    <property type="match status" value="1"/>
</dbReference>
<dbReference type="RefSeq" id="WP_239166718.1">
    <property type="nucleotide sequence ID" value="NZ_BOMO01000132.1"/>
</dbReference>
<keyword evidence="4" id="KW-1185">Reference proteome</keyword>
<proteinExistence type="predicted"/>
<dbReference type="AlphaFoldDB" id="A0A2T0K0W4"/>
<evidence type="ECO:0000313" key="4">
    <source>
        <dbReference type="Proteomes" id="UP000239415"/>
    </source>
</evidence>
<dbReference type="CDD" id="cd07197">
    <property type="entry name" value="nitrilase"/>
    <property type="match status" value="2"/>
</dbReference>
<dbReference type="InterPro" id="IPR050345">
    <property type="entry name" value="Aliph_Amidase/BUP"/>
</dbReference>
<name>A0A2T0K0W4_9ACTN</name>
<keyword evidence="1 3" id="KW-0378">Hydrolase</keyword>
<evidence type="ECO:0000256" key="1">
    <source>
        <dbReference type="ARBA" id="ARBA00022801"/>
    </source>
</evidence>
<dbReference type="PANTHER" id="PTHR43674">
    <property type="entry name" value="NITRILASE C965.09-RELATED"/>
    <property type="match status" value="1"/>
</dbReference>
<dbReference type="EMBL" id="PVMZ01000020">
    <property type="protein sequence ID" value="PRX16195.1"/>
    <property type="molecule type" value="Genomic_DNA"/>
</dbReference>
<dbReference type="PROSITE" id="PS50263">
    <property type="entry name" value="CN_HYDROLASE"/>
    <property type="match status" value="1"/>
</dbReference>
<gene>
    <name evidence="3" type="ORF">CLV67_1209</name>
</gene>
<dbReference type="Gene3D" id="3.60.110.10">
    <property type="entry name" value="Carbon-nitrogen hydrolase"/>
    <property type="match status" value="2"/>
</dbReference>
<evidence type="ECO:0000259" key="2">
    <source>
        <dbReference type="PROSITE" id="PS50263"/>
    </source>
</evidence>
<feature type="domain" description="CN hydrolase" evidence="2">
    <location>
        <begin position="11"/>
        <end position="264"/>
    </location>
</feature>
<protein>
    <submittedName>
        <fullName evidence="3">Putative amidohydrolase</fullName>
    </submittedName>
</protein>
<accession>A0A2T0K0W4</accession>
<dbReference type="InterPro" id="IPR036526">
    <property type="entry name" value="C-N_Hydrolase_sf"/>
</dbReference>
<dbReference type="GO" id="GO:0016811">
    <property type="term" value="F:hydrolase activity, acting on carbon-nitrogen (but not peptide) bonds, in linear amides"/>
    <property type="evidence" value="ECO:0007669"/>
    <property type="project" value="UniProtKB-ARBA"/>
</dbReference>
<evidence type="ECO:0000313" key="3">
    <source>
        <dbReference type="EMBL" id="PRX16195.1"/>
    </source>
</evidence>
<dbReference type="SUPFAM" id="SSF56317">
    <property type="entry name" value="Carbon-nitrogen hydrolase"/>
    <property type="match status" value="2"/>
</dbReference>
<dbReference type="InterPro" id="IPR003010">
    <property type="entry name" value="C-N_Hydrolase"/>
</dbReference>
<reference evidence="3 4" key="1">
    <citation type="submission" date="2018-03" db="EMBL/GenBank/DDBJ databases">
        <title>Genomic Encyclopedia of Archaeal and Bacterial Type Strains, Phase II (KMG-II): from individual species to whole genera.</title>
        <authorList>
            <person name="Goeker M."/>
        </authorList>
    </citation>
    <scope>NUCLEOTIDE SEQUENCE [LARGE SCALE GENOMIC DNA]</scope>
    <source>
        <strain evidence="3 4">DSM 43146</strain>
    </source>
</reference>
<sequence length="557" mass="58138">MAGVGLPGDRIRVAAAQIEAGQDVAENLAACLRVIDAAAGQRAQIVVLPEFCNHLSWYASRAQAHERATRPGDEFLTAIAERARRHGIWIKINVTHAHPDGTTGGTNLLFDPAGEVAGTCDKQTLMGAENDFLEPGATVGPVLETPLGRIGMYACMEGVINEVARGLALRGAQVLLNSLNSFALDEADLHIPVRAAENKVWVVAANKVGPLLPRDELPAIAQRLGVPPEWLHGAGESQIVAPDGTIVAKAPRTGEAVIVADIEPARADNKTRPDGTDIFASRRPELYGPIAAAPVGRQRPPGAPGLPVAVVRDIALISDAVAKGARLIVLPALTGVVTSGAERTADHHANGDGDPGVVTSGAERTADHHAISAALAGTGAHAVTVIGGEGVVIGEDGIVARQPRLHGGPGTAIVPVDLEWGRLAVIAGADALYPETFRLAALLDADVVAVPYEAQEDWELALGLPERAAENRLNLVVATPIGQPSAVLAMTPDFTLWTRWEGPFTGRISTPVRTDIPAGVPTGAAEVAPAQAANRLVSRNTDLVDGRPWRLVDALIR</sequence>
<organism evidence="3 4">
    <name type="scientific">Actinoplanes italicus</name>
    <dbReference type="NCBI Taxonomy" id="113567"/>
    <lineage>
        <taxon>Bacteria</taxon>
        <taxon>Bacillati</taxon>
        <taxon>Actinomycetota</taxon>
        <taxon>Actinomycetes</taxon>
        <taxon>Micromonosporales</taxon>
        <taxon>Micromonosporaceae</taxon>
        <taxon>Actinoplanes</taxon>
    </lineage>
</organism>